<dbReference type="OrthoDB" id="2405412at2759"/>
<keyword evidence="13" id="KW-1185">Reference proteome</keyword>
<keyword evidence="6" id="KW-0418">Kinase</keyword>
<gene>
    <name evidence="12" type="ORF">PSTG_14170</name>
</gene>
<dbReference type="InterPro" id="IPR045116">
    <property type="entry name" value="Clp1/Grc3"/>
</dbReference>
<feature type="compositionally biased region" description="Low complexity" evidence="9">
    <location>
        <begin position="78"/>
        <end position="90"/>
    </location>
</feature>
<dbReference type="InterPro" id="IPR027417">
    <property type="entry name" value="P-loop_NTPase"/>
</dbReference>
<feature type="compositionally biased region" description="Low complexity" evidence="9">
    <location>
        <begin position="25"/>
        <end position="43"/>
    </location>
</feature>
<feature type="compositionally biased region" description="Polar residues" evidence="9">
    <location>
        <begin position="91"/>
        <end position="100"/>
    </location>
</feature>
<comment type="caution">
    <text evidence="12">The sequence shown here is derived from an EMBL/GenBank/DDBJ whole genome shotgun (WGS) entry which is preliminary data.</text>
</comment>
<dbReference type="Proteomes" id="UP000054564">
    <property type="component" value="Unassembled WGS sequence"/>
</dbReference>
<evidence type="ECO:0000313" key="13">
    <source>
        <dbReference type="Proteomes" id="UP000054564"/>
    </source>
</evidence>
<evidence type="ECO:0000256" key="6">
    <source>
        <dbReference type="ARBA" id="ARBA00022777"/>
    </source>
</evidence>
<dbReference type="InterPro" id="IPR032319">
    <property type="entry name" value="CLP1_P"/>
</dbReference>
<evidence type="ECO:0000256" key="9">
    <source>
        <dbReference type="SAM" id="MobiDB-lite"/>
    </source>
</evidence>
<dbReference type="GO" id="GO:0005634">
    <property type="term" value="C:nucleus"/>
    <property type="evidence" value="ECO:0007669"/>
    <property type="project" value="TreeGrafter"/>
</dbReference>
<keyword evidence="4" id="KW-0808">Transferase</keyword>
<dbReference type="InterPro" id="IPR057573">
    <property type="entry name" value="NOL9_N"/>
</dbReference>
<dbReference type="AlphaFoldDB" id="A0A0L0V0C2"/>
<evidence type="ECO:0000256" key="8">
    <source>
        <dbReference type="ARBA" id="ARBA00071212"/>
    </source>
</evidence>
<evidence type="ECO:0000256" key="1">
    <source>
        <dbReference type="ARBA" id="ARBA00011003"/>
    </source>
</evidence>
<feature type="domain" description="NOL9 N-terminal" evidence="11">
    <location>
        <begin position="137"/>
        <end position="206"/>
    </location>
</feature>
<dbReference type="PANTHER" id="PTHR12755">
    <property type="entry name" value="CLEAVAGE/POLYADENYLATION FACTOR IA SUBUNIT CLP1P"/>
    <property type="match status" value="1"/>
</dbReference>
<feature type="compositionally biased region" description="Basic and acidic residues" evidence="9">
    <location>
        <begin position="48"/>
        <end position="60"/>
    </location>
</feature>
<evidence type="ECO:0000256" key="7">
    <source>
        <dbReference type="ARBA" id="ARBA00022840"/>
    </source>
</evidence>
<proteinExistence type="inferred from homology"/>
<dbReference type="EMBL" id="AJIL01000164">
    <property type="protein sequence ID" value="KNE92449.1"/>
    <property type="molecule type" value="Genomic_DNA"/>
</dbReference>
<dbReference type="Gene3D" id="3.40.50.300">
    <property type="entry name" value="P-loop containing nucleotide triphosphate hydrolases"/>
    <property type="match status" value="1"/>
</dbReference>
<dbReference type="Pfam" id="PF16575">
    <property type="entry name" value="CLP1_P"/>
    <property type="match status" value="1"/>
</dbReference>
<dbReference type="PANTHER" id="PTHR12755:SF3">
    <property type="entry name" value="POLYNUCLEOTIDE 5'-HYDROXYL-KINASE NOL9"/>
    <property type="match status" value="1"/>
</dbReference>
<dbReference type="SUPFAM" id="SSF52540">
    <property type="entry name" value="P-loop containing nucleoside triphosphate hydrolases"/>
    <property type="match status" value="1"/>
</dbReference>
<keyword evidence="5" id="KW-0547">Nucleotide-binding</keyword>
<dbReference type="GO" id="GO:0005524">
    <property type="term" value="F:ATP binding"/>
    <property type="evidence" value="ECO:0007669"/>
    <property type="project" value="UniProtKB-KW"/>
</dbReference>
<evidence type="ECO:0000256" key="3">
    <source>
        <dbReference type="ARBA" id="ARBA00019824"/>
    </source>
</evidence>
<dbReference type="STRING" id="1165861.A0A0L0V0C2"/>
<protein>
    <recommendedName>
        <fullName evidence="3">Polynucleotide 5'-hydroxyl-kinase GRC3</fullName>
    </recommendedName>
    <alternativeName>
        <fullName evidence="8">Polynucleotide 5'-hydroxyl-kinase NOL9</fullName>
    </alternativeName>
    <alternativeName>
        <fullName evidence="2">Polynucleotide 5'-hydroxyl-kinase grc3</fullName>
    </alternativeName>
</protein>
<organism evidence="12 13">
    <name type="scientific">Puccinia striiformis f. sp. tritici PST-78</name>
    <dbReference type="NCBI Taxonomy" id="1165861"/>
    <lineage>
        <taxon>Eukaryota</taxon>
        <taxon>Fungi</taxon>
        <taxon>Dikarya</taxon>
        <taxon>Basidiomycota</taxon>
        <taxon>Pucciniomycotina</taxon>
        <taxon>Pucciniomycetes</taxon>
        <taxon>Pucciniales</taxon>
        <taxon>Pucciniaceae</taxon>
        <taxon>Puccinia</taxon>
    </lineage>
</organism>
<dbReference type="Pfam" id="PF24419">
    <property type="entry name" value="Cupin_NOL9"/>
    <property type="match status" value="1"/>
</dbReference>
<feature type="region of interest" description="Disordered" evidence="9">
    <location>
        <begin position="25"/>
        <end position="107"/>
    </location>
</feature>
<evidence type="ECO:0000256" key="4">
    <source>
        <dbReference type="ARBA" id="ARBA00022679"/>
    </source>
</evidence>
<evidence type="ECO:0000259" key="11">
    <source>
        <dbReference type="Pfam" id="PF24419"/>
    </source>
</evidence>
<keyword evidence="7" id="KW-0067">ATP-binding</keyword>
<evidence type="ECO:0000313" key="12">
    <source>
        <dbReference type="EMBL" id="KNE92449.1"/>
    </source>
</evidence>
<feature type="domain" description="Clp1 P-loop" evidence="10">
    <location>
        <begin position="305"/>
        <end position="403"/>
    </location>
</feature>
<name>A0A0L0V0C2_9BASI</name>
<sequence>MAISAIAARRLAVAQQQQETIIQLSTLSSPSSSTATISEASPTQINQEHPHSQSDEDSNPRKKYNRYFAAPPTPEAQSSRNSNPKTSSSPGIHNNNTPSKSPKRRNHSGFIESECVSDWTPILDGVDQNYLKLVNENQHQTWIIGLRAGQNLIPHGTLQLQVLSGAVEVMGSEIVAPSLQPTTLFAPPSHPLPIITPKNVETNRSTTQNQPPLDPSKFHAIIQLQDFHCGIQAIDELWSSNGTKRPIWSSSPNPHSIYGQTWSIVLSPTPDLARLRLPASWSSVISSLSPTTGDGGRPEIYFIEGPKGTGKSTFSTLLINSLLNTFQNVALLDLDPGQPLLTPPTLLSLHILNSPILGPSFCRLAAPHQPSSHSIYVGHTTPRDCPTRYTEASLELFNFYTSLQSDLTASLSTNKRRRLGRNSQVGIESNDTKRTDQIPLVINTMGWTRGLGQDLLNQLLHTIQPTQTFSFSDRLLVVDMQPSERQATLEPIGPTPLSLRLTPADSRVLAIVSYMYSTPSPGPNLFMNQWEFQYPLWARRPFEVRPDRIQLPDHPDFDHDHLGQVLNGGLIGFINRSQGWWIGFGLIRAIDPSRKTIHLLAPAYPTTDQNQAEYEFVKYSEPELPLICCLSQGTVPYLEKESIGTNASATIGSEKKRVRRNVQRRSQITR</sequence>
<evidence type="ECO:0000256" key="2">
    <source>
        <dbReference type="ARBA" id="ARBA00018706"/>
    </source>
</evidence>
<accession>A0A0L0V0C2</accession>
<comment type="similarity">
    <text evidence="1">Belongs to the Clp1 family. NOL9/GRC3 subfamily.</text>
</comment>
<evidence type="ECO:0000259" key="10">
    <source>
        <dbReference type="Pfam" id="PF16575"/>
    </source>
</evidence>
<evidence type="ECO:0000256" key="5">
    <source>
        <dbReference type="ARBA" id="ARBA00022741"/>
    </source>
</evidence>
<dbReference type="GO" id="GO:0000448">
    <property type="term" value="P:cleavage in ITS2 between 5.8S rRNA and LSU-rRNA of tricistronic rRNA transcript (SSU-rRNA, 5.8S rRNA, LSU-rRNA)"/>
    <property type="evidence" value="ECO:0007669"/>
    <property type="project" value="TreeGrafter"/>
</dbReference>
<dbReference type="GO" id="GO:0051731">
    <property type="term" value="F:polynucleotide 5'-hydroxyl-kinase activity"/>
    <property type="evidence" value="ECO:0007669"/>
    <property type="project" value="InterPro"/>
</dbReference>
<reference evidence="13" key="1">
    <citation type="submission" date="2014-03" db="EMBL/GenBank/DDBJ databases">
        <title>The Genome Sequence of Puccinia striiformis f. sp. tritici PST-78.</title>
        <authorList>
            <consortium name="The Broad Institute Genome Sequencing Platform"/>
            <person name="Cuomo C."/>
            <person name="Hulbert S."/>
            <person name="Chen X."/>
            <person name="Walker B."/>
            <person name="Young S.K."/>
            <person name="Zeng Q."/>
            <person name="Gargeya S."/>
            <person name="Fitzgerald M."/>
            <person name="Haas B."/>
            <person name="Abouelleil A."/>
            <person name="Alvarado L."/>
            <person name="Arachchi H.M."/>
            <person name="Berlin A.M."/>
            <person name="Chapman S.B."/>
            <person name="Goldberg J."/>
            <person name="Griggs A."/>
            <person name="Gujja S."/>
            <person name="Hansen M."/>
            <person name="Howarth C."/>
            <person name="Imamovic A."/>
            <person name="Larimer J."/>
            <person name="McCowan C."/>
            <person name="Montmayeur A."/>
            <person name="Murphy C."/>
            <person name="Neiman D."/>
            <person name="Pearson M."/>
            <person name="Priest M."/>
            <person name="Roberts A."/>
            <person name="Saif S."/>
            <person name="Shea T."/>
            <person name="Sisk P."/>
            <person name="Sykes S."/>
            <person name="Wortman J."/>
            <person name="Nusbaum C."/>
            <person name="Birren B."/>
        </authorList>
    </citation>
    <scope>NUCLEOTIDE SEQUENCE [LARGE SCALE GENOMIC DNA]</scope>
    <source>
        <strain evidence="13">race PST-78</strain>
    </source>
</reference>